<dbReference type="OrthoDB" id="435526at2759"/>
<proteinExistence type="predicted"/>
<evidence type="ECO:0000313" key="2">
    <source>
        <dbReference type="EMBL" id="CAE8639192.1"/>
    </source>
</evidence>
<reference evidence="2" key="1">
    <citation type="submission" date="2021-02" db="EMBL/GenBank/DDBJ databases">
        <authorList>
            <person name="Dougan E. K."/>
            <person name="Rhodes N."/>
            <person name="Thang M."/>
            <person name="Chan C."/>
        </authorList>
    </citation>
    <scope>NUCLEOTIDE SEQUENCE</scope>
</reference>
<dbReference type="EMBL" id="CAJNNV010032178">
    <property type="protein sequence ID" value="CAE8639192.1"/>
    <property type="molecule type" value="Genomic_DNA"/>
</dbReference>
<sequence>ESSGGALADEAVALLQDLQAEADPCEASVVPVTLAPSTAAKRSGWSGDEEVVDLGVVGAAGEVVLHIGVDPVLLTAPSSAVSSGANGNTTTPLLPELTLSLPSGDVWPLAWHEPPLLLRPTCFGQYRLRLKGPGGQGAEVKFKLTSVVAEYAEALDNFFEALAWSWDGSNWTDELSDATVNLVVGIDEFMDRLDQLMRPLLPMLGGSFKSMLDTPRRQLEHQLARVLDHHDATAIGQTHTALRDLLQQVGALSMMGPMLGCMSGGSGSSTVAFDNFTAAAAAFEAARQAACSTQQRQHIREELRRLLDVAERYMAHVRMKERLGTAVGSSGELACQWDAPGGLRAQLERLADEDCVTDLMPLVALQGGGGGMMSDMFAKMMPQGSASGVSAAPAAVESLPFLDPDLLSIRYDAAELRGLVARWSESLVNGAVMVGSPIRPMRLSCASSPDVEHAIQVLQRLLELGFGYVAQGDAGQDSSQPQSEEAEKEGMLIAVLDRRRATLPLCASATFLESKKRRSRLRDVVRVLRSQAKRGRKFALRINSDLELALKMLREHHEDSWVGDILQGVWRVMFERRQLVVFELWVLEDGVEKMIAADFGHPHSTFGFYVATRFFDRSYKTCMPGFILAFAAAQVLFKHGFGFWDLGGTNASPMMAYKPQVALELLRDEWLDLLSATRQRCSSGAAAPRQVVPGVAIAEIGEDDLWSALACRDDPSSGGTASKAKAKTKAAKPAGAPRPKTATDDQPPSAESQGSSARAKFQVLYAELCSSGMEATAAAAEALRRLSQRSPVAAVI</sequence>
<protein>
    <submittedName>
        <fullName evidence="2">Uncharacterized protein</fullName>
    </submittedName>
</protein>
<evidence type="ECO:0000256" key="1">
    <source>
        <dbReference type="SAM" id="MobiDB-lite"/>
    </source>
</evidence>
<organism evidence="2 3">
    <name type="scientific">Polarella glacialis</name>
    <name type="common">Dinoflagellate</name>
    <dbReference type="NCBI Taxonomy" id="89957"/>
    <lineage>
        <taxon>Eukaryota</taxon>
        <taxon>Sar</taxon>
        <taxon>Alveolata</taxon>
        <taxon>Dinophyceae</taxon>
        <taxon>Suessiales</taxon>
        <taxon>Suessiaceae</taxon>
        <taxon>Polarella</taxon>
    </lineage>
</organism>
<evidence type="ECO:0000313" key="3">
    <source>
        <dbReference type="Proteomes" id="UP000654075"/>
    </source>
</evidence>
<dbReference type="OMA" id="PADITHE"/>
<comment type="caution">
    <text evidence="2">The sequence shown here is derived from an EMBL/GenBank/DDBJ whole genome shotgun (WGS) entry which is preliminary data.</text>
</comment>
<dbReference type="Gene3D" id="3.40.630.70">
    <property type="entry name" value="Leucyl/phenylalanyl-tRNA-protein transferase, C-terminal domain"/>
    <property type="match status" value="1"/>
</dbReference>
<accession>A0A813HNS3</accession>
<keyword evidence="3" id="KW-1185">Reference proteome</keyword>
<dbReference type="InterPro" id="IPR042203">
    <property type="entry name" value="Leu/Phe-tRNA_Trfase_C"/>
</dbReference>
<feature type="compositionally biased region" description="Polar residues" evidence="1">
    <location>
        <begin position="744"/>
        <end position="756"/>
    </location>
</feature>
<feature type="non-terminal residue" evidence="2">
    <location>
        <position position="796"/>
    </location>
</feature>
<name>A0A813HNS3_POLGL</name>
<dbReference type="AlphaFoldDB" id="A0A813HNS3"/>
<gene>
    <name evidence="2" type="ORF">PGLA1383_LOCUS54239</name>
</gene>
<feature type="compositionally biased region" description="Low complexity" evidence="1">
    <location>
        <begin position="731"/>
        <end position="740"/>
    </location>
</feature>
<feature type="region of interest" description="Disordered" evidence="1">
    <location>
        <begin position="717"/>
        <end position="757"/>
    </location>
</feature>
<dbReference type="Proteomes" id="UP000654075">
    <property type="component" value="Unassembled WGS sequence"/>
</dbReference>